<dbReference type="Pfam" id="PF00028">
    <property type="entry name" value="Cadherin"/>
    <property type="match status" value="1"/>
</dbReference>
<dbReference type="SMART" id="SM00736">
    <property type="entry name" value="CADG"/>
    <property type="match status" value="1"/>
</dbReference>
<feature type="compositionally biased region" description="Basic and acidic residues" evidence="8">
    <location>
        <begin position="899"/>
        <end position="912"/>
    </location>
</feature>
<dbReference type="SUPFAM" id="SSF49313">
    <property type="entry name" value="Cadherin-like"/>
    <property type="match status" value="4"/>
</dbReference>
<accession>A0A8W8NCH5</accession>
<keyword evidence="2 9" id="KW-0812">Transmembrane</keyword>
<keyword evidence="3" id="KW-0677">Repeat</keyword>
<feature type="signal peptide" evidence="10">
    <location>
        <begin position="1"/>
        <end position="24"/>
    </location>
</feature>
<dbReference type="PANTHER" id="PTHR24026:SF126">
    <property type="entry name" value="PROTOCADHERIN FAT 4"/>
    <property type="match status" value="1"/>
</dbReference>
<keyword evidence="5 9" id="KW-1133">Transmembrane helix</keyword>
<dbReference type="OMA" id="NTGFFEM"/>
<keyword evidence="6 9" id="KW-0472">Membrane</keyword>
<keyword evidence="13" id="KW-1185">Reference proteome</keyword>
<proteinExistence type="predicted"/>
<dbReference type="CDD" id="cd11304">
    <property type="entry name" value="Cadherin_repeat"/>
    <property type="match status" value="3"/>
</dbReference>
<evidence type="ECO:0000256" key="8">
    <source>
        <dbReference type="SAM" id="MobiDB-lite"/>
    </source>
</evidence>
<comment type="subcellular location">
    <subcellularLocation>
        <location evidence="1">Cell membrane</location>
        <location evidence="1">Sarcolemma</location>
    </subcellularLocation>
</comment>
<dbReference type="Gene3D" id="2.60.40.60">
    <property type="entry name" value="Cadherins"/>
    <property type="match status" value="4"/>
</dbReference>
<evidence type="ECO:0000256" key="1">
    <source>
        <dbReference type="ARBA" id="ARBA00004135"/>
    </source>
</evidence>
<organism evidence="12 13">
    <name type="scientific">Magallana gigas</name>
    <name type="common">Pacific oyster</name>
    <name type="synonym">Crassostrea gigas</name>
    <dbReference type="NCBI Taxonomy" id="29159"/>
    <lineage>
        <taxon>Eukaryota</taxon>
        <taxon>Metazoa</taxon>
        <taxon>Spiralia</taxon>
        <taxon>Lophotrochozoa</taxon>
        <taxon>Mollusca</taxon>
        <taxon>Bivalvia</taxon>
        <taxon>Autobranchia</taxon>
        <taxon>Pteriomorphia</taxon>
        <taxon>Ostreida</taxon>
        <taxon>Ostreoidea</taxon>
        <taxon>Ostreidae</taxon>
        <taxon>Magallana</taxon>
    </lineage>
</organism>
<dbReference type="PROSITE" id="PS00232">
    <property type="entry name" value="CADHERIN_1"/>
    <property type="match status" value="1"/>
</dbReference>
<feature type="compositionally biased region" description="Polar residues" evidence="8">
    <location>
        <begin position="889"/>
        <end position="898"/>
    </location>
</feature>
<dbReference type="Proteomes" id="UP000005408">
    <property type="component" value="Unassembled WGS sequence"/>
</dbReference>
<feature type="region of interest" description="Disordered" evidence="8">
    <location>
        <begin position="846"/>
        <end position="912"/>
    </location>
</feature>
<evidence type="ECO:0000256" key="2">
    <source>
        <dbReference type="ARBA" id="ARBA00022692"/>
    </source>
</evidence>
<keyword evidence="10" id="KW-0732">Signal</keyword>
<keyword evidence="4 7" id="KW-0106">Calcium</keyword>
<dbReference type="InterPro" id="IPR020894">
    <property type="entry name" value="Cadherin_CS"/>
</dbReference>
<evidence type="ECO:0000256" key="5">
    <source>
        <dbReference type="ARBA" id="ARBA00022989"/>
    </source>
</evidence>
<feature type="domain" description="Cadherin" evidence="11">
    <location>
        <begin position="498"/>
        <end position="592"/>
    </location>
</feature>
<dbReference type="GO" id="GO:0005509">
    <property type="term" value="F:calcium ion binding"/>
    <property type="evidence" value="ECO:0007669"/>
    <property type="project" value="UniProtKB-UniRule"/>
</dbReference>
<evidence type="ECO:0000256" key="9">
    <source>
        <dbReference type="SAM" id="Phobius"/>
    </source>
</evidence>
<feature type="compositionally biased region" description="Basic and acidic residues" evidence="8">
    <location>
        <begin position="861"/>
        <end position="870"/>
    </location>
</feature>
<feature type="compositionally biased region" description="Basic residues" evidence="8">
    <location>
        <begin position="871"/>
        <end position="880"/>
    </location>
</feature>
<dbReference type="InterPro" id="IPR002126">
    <property type="entry name" value="Cadherin-like_dom"/>
</dbReference>
<feature type="transmembrane region" description="Helical" evidence="9">
    <location>
        <begin position="819"/>
        <end position="841"/>
    </location>
</feature>
<dbReference type="InterPro" id="IPR015919">
    <property type="entry name" value="Cadherin-like_sf"/>
</dbReference>
<dbReference type="SMART" id="SM00112">
    <property type="entry name" value="CA"/>
    <property type="match status" value="3"/>
</dbReference>
<name>A0A8W8NCH5_MAGGI</name>
<evidence type="ECO:0000256" key="3">
    <source>
        <dbReference type="ARBA" id="ARBA00022737"/>
    </source>
</evidence>
<dbReference type="PROSITE" id="PS50268">
    <property type="entry name" value="CADHERIN_2"/>
    <property type="match status" value="3"/>
</dbReference>
<evidence type="ECO:0000256" key="6">
    <source>
        <dbReference type="ARBA" id="ARBA00023136"/>
    </source>
</evidence>
<evidence type="ECO:0000313" key="12">
    <source>
        <dbReference type="EnsemblMetazoa" id="G5237.1:cds"/>
    </source>
</evidence>
<feature type="domain" description="Cadherin" evidence="11">
    <location>
        <begin position="593"/>
        <end position="697"/>
    </location>
</feature>
<evidence type="ECO:0000256" key="7">
    <source>
        <dbReference type="PROSITE-ProRule" id="PRU00043"/>
    </source>
</evidence>
<dbReference type="AlphaFoldDB" id="A0A8W8NCH5"/>
<dbReference type="GO" id="GO:0042383">
    <property type="term" value="C:sarcolemma"/>
    <property type="evidence" value="ECO:0007669"/>
    <property type="project" value="UniProtKB-SubCell"/>
</dbReference>
<dbReference type="PRINTS" id="PR00205">
    <property type="entry name" value="CADHERIN"/>
</dbReference>
<dbReference type="InterPro" id="IPR006644">
    <property type="entry name" value="Cadg"/>
</dbReference>
<feature type="domain" description="Cadherin" evidence="11">
    <location>
        <begin position="698"/>
        <end position="811"/>
    </location>
</feature>
<dbReference type="PANTHER" id="PTHR24026">
    <property type="entry name" value="FAT ATYPICAL CADHERIN-RELATED"/>
    <property type="match status" value="1"/>
</dbReference>
<dbReference type="GO" id="GO:0007156">
    <property type="term" value="P:homophilic cell adhesion via plasma membrane adhesion molecules"/>
    <property type="evidence" value="ECO:0007669"/>
    <property type="project" value="InterPro"/>
</dbReference>
<evidence type="ECO:0000256" key="10">
    <source>
        <dbReference type="SAM" id="SignalP"/>
    </source>
</evidence>
<reference evidence="12" key="1">
    <citation type="submission" date="2022-08" db="UniProtKB">
        <authorList>
            <consortium name="EnsemblMetazoa"/>
        </authorList>
    </citation>
    <scope>IDENTIFICATION</scope>
    <source>
        <strain evidence="12">05x7-T-G4-1.051#20</strain>
    </source>
</reference>
<dbReference type="OrthoDB" id="6086648at2759"/>
<evidence type="ECO:0000259" key="11">
    <source>
        <dbReference type="PROSITE" id="PS50268"/>
    </source>
</evidence>
<evidence type="ECO:0000313" key="13">
    <source>
        <dbReference type="Proteomes" id="UP000005408"/>
    </source>
</evidence>
<evidence type="ECO:0000256" key="4">
    <source>
        <dbReference type="ARBA" id="ARBA00022837"/>
    </source>
</evidence>
<sequence length="912" mass="98325">MMMALVCIIFSVLFSSVFIGQTLSADCGTKTEGYGTSTFSETPSNEAAKTILTSDDGTYRFDCCGVIKTWSFVVKTAATVKFQVWRFSTTYTVVGENTFTVPAGAENEVIEFEVPESERITVKQNDVFGWQGDYIAYKDGSGLYPKGFRIRNQVFNVGDTFNFQGIGVGNKINNRAYAITATTTNSATPYFYNLPQTIHVYDHIAIGTSVFAVSAKDDDYDYDGISLTLSTPSSYFTLSTAELQTSASISSLTGTTQSLSVKVEDSCGKSTTSTLTIIVRNQIPVITSLPTTYEIQETHTSSSLIHTLGVTDGEAVTCTITSTSPAGGPFTAKEITSGSGNYGIYTNANPMFDYDTTKRYDVLVRCSDGKDHDVEQLVVIVKKNAVPDFTNLPKHIEKDQQTTSNNVVLDTVSVTDTDGLTFTYTCDPASCPISIASNGKITSTSAFSTVFTPGYDVIIAANDGHTTVGGKLWSVHVKDINDRPQFSNVHGSLGVFGVVENSPVGTTLYVVSATDIDAGDTLSFSWTSSPTLGLSFFDLESSTGVIKTKASIDYETMASKSFSFTISVTDSKDTATATVTINVIDVNEAPSFHQTSYSVTGDEDGAGTKLSAPGLTVNDPDAGDTTFYTLDCNGYNTGFFEMDSSNGDVYLGRDFDRDAGHPETTLCNVTVRDKGGLTAVSSLTITIDDVNDNTPTFESPVFTFYLDPLDPIGTRVGDVTLSATDNDVSASFSSVRYNVDMTAFGNDYFAVDAEGNITVNNDLSSKFSRLEIIDFKLIARDSGGLSATSTVSIIFPGTTTTTTTTTERPKEFWEDPLTVVWLEFAFALLAALIVFIVIVSIRHCPKGSKAGQSKGNNTSLKDTKDKDRLMKKQPKSKLRSINHLLGAFSSGNKSTENNNESKDTQKMEKSSK</sequence>
<feature type="compositionally biased region" description="Polar residues" evidence="8">
    <location>
        <begin position="850"/>
        <end position="860"/>
    </location>
</feature>
<dbReference type="EnsemblMetazoa" id="G5237.1">
    <property type="protein sequence ID" value="G5237.1:cds"/>
    <property type="gene ID" value="G5237"/>
</dbReference>
<feature type="chain" id="PRO_5036462551" description="Cadherin domain-containing protein" evidence="10">
    <location>
        <begin position="25"/>
        <end position="912"/>
    </location>
</feature>
<protein>
    <recommendedName>
        <fullName evidence="11">Cadherin domain-containing protein</fullName>
    </recommendedName>
</protein>